<accession>A0A6A5KV28</accession>
<proteinExistence type="predicted"/>
<organism evidence="2 3">
    <name type="scientific">Decorospora gaudefroyi</name>
    <dbReference type="NCBI Taxonomy" id="184978"/>
    <lineage>
        <taxon>Eukaryota</taxon>
        <taxon>Fungi</taxon>
        <taxon>Dikarya</taxon>
        <taxon>Ascomycota</taxon>
        <taxon>Pezizomycotina</taxon>
        <taxon>Dothideomycetes</taxon>
        <taxon>Pleosporomycetidae</taxon>
        <taxon>Pleosporales</taxon>
        <taxon>Pleosporineae</taxon>
        <taxon>Pleosporaceae</taxon>
        <taxon>Decorospora</taxon>
    </lineage>
</organism>
<protein>
    <submittedName>
        <fullName evidence="2">Uncharacterized protein</fullName>
    </submittedName>
</protein>
<gene>
    <name evidence="2" type="ORF">BDW02DRAFT_565012</name>
</gene>
<feature type="region of interest" description="Disordered" evidence="1">
    <location>
        <begin position="773"/>
        <end position="820"/>
    </location>
</feature>
<evidence type="ECO:0000313" key="2">
    <source>
        <dbReference type="EMBL" id="KAF1838414.1"/>
    </source>
</evidence>
<dbReference type="Proteomes" id="UP000800040">
    <property type="component" value="Unassembled WGS sequence"/>
</dbReference>
<evidence type="ECO:0000313" key="3">
    <source>
        <dbReference type="Proteomes" id="UP000800040"/>
    </source>
</evidence>
<reference evidence="2" key="1">
    <citation type="submission" date="2020-01" db="EMBL/GenBank/DDBJ databases">
        <authorList>
            <consortium name="DOE Joint Genome Institute"/>
            <person name="Haridas S."/>
            <person name="Albert R."/>
            <person name="Binder M."/>
            <person name="Bloem J."/>
            <person name="Labutti K."/>
            <person name="Salamov A."/>
            <person name="Andreopoulos B."/>
            <person name="Baker S.E."/>
            <person name="Barry K."/>
            <person name="Bills G."/>
            <person name="Bluhm B.H."/>
            <person name="Cannon C."/>
            <person name="Castanera R."/>
            <person name="Culley D.E."/>
            <person name="Daum C."/>
            <person name="Ezra D."/>
            <person name="Gonzalez J.B."/>
            <person name="Henrissat B."/>
            <person name="Kuo A."/>
            <person name="Liang C."/>
            <person name="Lipzen A."/>
            <person name="Lutzoni F."/>
            <person name="Magnuson J."/>
            <person name="Mondo S."/>
            <person name="Nolan M."/>
            <person name="Ohm R."/>
            <person name="Pangilinan J."/>
            <person name="Park H.-J."/>
            <person name="Ramirez L."/>
            <person name="Alfaro M."/>
            <person name="Sun H."/>
            <person name="Tritt A."/>
            <person name="Yoshinaga Y."/>
            <person name="Zwiers L.-H."/>
            <person name="Turgeon B.G."/>
            <person name="Goodwin S.B."/>
            <person name="Spatafora J.W."/>
            <person name="Crous P.W."/>
            <person name="Grigoriev I.V."/>
        </authorList>
    </citation>
    <scope>NUCLEOTIDE SEQUENCE</scope>
    <source>
        <strain evidence="2">P77</strain>
    </source>
</reference>
<dbReference type="OrthoDB" id="185373at2759"/>
<name>A0A6A5KV28_9PLEO</name>
<dbReference type="EMBL" id="ML975252">
    <property type="protein sequence ID" value="KAF1838414.1"/>
    <property type="molecule type" value="Genomic_DNA"/>
</dbReference>
<dbReference type="AlphaFoldDB" id="A0A6A5KV28"/>
<sequence>MQKISRTSLAALVCPSAPFLAPRLLRTAVTRLPCAPSARSQRPTYATTPDWKDVIREFSPKGGIRSWRPHLPPLSKEAAETVDLLHRFRQACDTRNVQLLMELYPTLLAAKILNSFDTRRITQTLHVRIRNASPDSSQADLFPFVQQVADDLRRGALEPHGYAFVHLLGIYKDTRRFQEGYALWQWLVQQDERYVSQAAYGAAIELMAYGKLMGLPELEEIFVDGLKRFPGTFAAYHLSPDAIVPDRTQLTTIKGIPTILFQGILSARILARDWKRAYLALDTILRLYPTQTPTRYFQLFMTERPLSEAYTAFMVACRSGVCIRPTHVTVLISKLRAAITASHSMTDRMMLVRAIANALYAYLEAGGQLESIHVGSFVHSFEQVLPEPPAGQDYVGEAAEMRNIIVATAHEALSGLIQAGLAPRVHPFEALISLSGKMRVPRLLSTALQDVKKAGIELGPIGNRSVITSAGLLNDKHLIEQYWVHAVSAAEAESTQIPFEDWITFTKACRRADHAKYFRKQLVTLSYTVTASIERHLLQRIEQPETASASQESYHYMTLEELETDINVLKAQIRNIEAVVMAGQPLDLRKTPFYMHLDADHPSLGTDEDLRHLYDEFTIDPHQPPPPPPADGSPAQLALSPTGIPIDELRFQNWMTVLEMMDDAEAYESDLQFALNTAIKRGEPLKGNPELLRLRKDVSSKRTATGLRMRIKELRAINPADVNIFRKVGSEDGSKKMVKIQKHVAKDEGERVVNLVGPKGIAKLRYYVGLESHHTAPGGMKRSSLVRKTGFSDGKPVHEADEQQTTTSEPDEPPARASTT</sequence>
<keyword evidence="3" id="KW-1185">Reference proteome</keyword>
<evidence type="ECO:0000256" key="1">
    <source>
        <dbReference type="SAM" id="MobiDB-lite"/>
    </source>
</evidence>